<dbReference type="Proteomes" id="UP000245523">
    <property type="component" value="Unassembled WGS sequence"/>
</dbReference>
<sequence>MNLSKIKSLVFATLMVAFMFSVCGCALLFGSTKPPENLEAVDLGLPSGTKWSNVNFGTDGPFGAGFYYQPYQRSAEEFSGNEKFDIVAREWGNGWRIPTAEQVRELIDNCQWEWSRNRVTGKGYYTVTGKNGNSIILPGTGNSYHGRVINTDEKGFFIEDGHYWTATPYNDTAIVNLHIDSRGYSLVYSDDREVGFPIRPVYVPNVQNFNKDDNENEIGSRNK</sequence>
<accession>A0ABX5LLP1</accession>
<evidence type="ECO:0000313" key="1">
    <source>
        <dbReference type="EMBL" id="PWK87504.1"/>
    </source>
</evidence>
<reference evidence="1 2" key="1">
    <citation type="submission" date="2018-05" db="EMBL/GenBank/DDBJ databases">
        <title>Animal gut microbial communities from fecal samples from Wisconsin, USA.</title>
        <authorList>
            <person name="Neumann A."/>
        </authorList>
    </citation>
    <scope>NUCLEOTIDE SEQUENCE [LARGE SCALE GENOMIC DNA]</scope>
    <source>
        <strain evidence="1 2">UWS4</strain>
    </source>
</reference>
<name>A0ABX5LLP1_9BACT</name>
<organism evidence="1 2">
    <name type="scientific">Hallerella porci</name>
    <dbReference type="NCBI Taxonomy" id="1945871"/>
    <lineage>
        <taxon>Bacteria</taxon>
        <taxon>Pseudomonadati</taxon>
        <taxon>Fibrobacterota</taxon>
        <taxon>Fibrobacteria</taxon>
        <taxon>Fibrobacterales</taxon>
        <taxon>Fibrobacteraceae</taxon>
        <taxon>Hallerella</taxon>
    </lineage>
</organism>
<protein>
    <recommendedName>
        <fullName evidence="3">Fibrobacter succinogenes major paralogous domain-containing protein</fullName>
    </recommendedName>
</protein>
<dbReference type="EMBL" id="QGHD01000045">
    <property type="protein sequence ID" value="PWK87504.1"/>
    <property type="molecule type" value="Genomic_DNA"/>
</dbReference>
<dbReference type="RefSeq" id="WP_109587877.1">
    <property type="nucleotide sequence ID" value="NZ_QGHD01000045.1"/>
</dbReference>
<gene>
    <name evidence="1" type="ORF">B0H50_1455</name>
</gene>
<evidence type="ECO:0000313" key="2">
    <source>
        <dbReference type="Proteomes" id="UP000245523"/>
    </source>
</evidence>
<evidence type="ECO:0008006" key="3">
    <source>
        <dbReference type="Google" id="ProtNLM"/>
    </source>
</evidence>
<proteinExistence type="predicted"/>
<keyword evidence="2" id="KW-1185">Reference proteome</keyword>
<comment type="caution">
    <text evidence="1">The sequence shown here is derived from an EMBL/GenBank/DDBJ whole genome shotgun (WGS) entry which is preliminary data.</text>
</comment>
<dbReference type="PROSITE" id="PS51257">
    <property type="entry name" value="PROKAR_LIPOPROTEIN"/>
    <property type="match status" value="1"/>
</dbReference>